<evidence type="ECO:0000313" key="2">
    <source>
        <dbReference type="EMBL" id="MBR0551025.1"/>
    </source>
</evidence>
<dbReference type="InterPro" id="IPR007812">
    <property type="entry name" value="T2SS_protein-GspL"/>
</dbReference>
<accession>A0A8T4IDG3</accession>
<feature type="domain" description="GspL cytoplasmic actin-ATPase-like" evidence="1">
    <location>
        <begin position="32"/>
        <end position="183"/>
    </location>
</feature>
<name>A0A8T4IDG3_9SPHN</name>
<dbReference type="Proteomes" id="UP000676996">
    <property type="component" value="Unassembled WGS sequence"/>
</dbReference>
<gene>
    <name evidence="2" type="ORF">J7S20_00730</name>
</gene>
<dbReference type="GO" id="GO:0015628">
    <property type="term" value="P:protein secretion by the type II secretion system"/>
    <property type="evidence" value="ECO:0007669"/>
    <property type="project" value="InterPro"/>
</dbReference>
<dbReference type="InterPro" id="IPR024230">
    <property type="entry name" value="GspL_cyto_dom"/>
</dbReference>
<dbReference type="AlphaFoldDB" id="A0A8T4IDG3"/>
<proteinExistence type="predicted"/>
<dbReference type="GO" id="GO:0009276">
    <property type="term" value="C:Gram-negative-bacterium-type cell wall"/>
    <property type="evidence" value="ECO:0007669"/>
    <property type="project" value="InterPro"/>
</dbReference>
<dbReference type="EMBL" id="JAGRQC010000001">
    <property type="protein sequence ID" value="MBR0551025.1"/>
    <property type="molecule type" value="Genomic_DNA"/>
</dbReference>
<dbReference type="CDD" id="cd24017">
    <property type="entry name" value="ASKHA_T2SSL_N"/>
    <property type="match status" value="1"/>
</dbReference>
<dbReference type="Gene3D" id="3.30.420.380">
    <property type="match status" value="1"/>
</dbReference>
<reference evidence="2" key="1">
    <citation type="submission" date="2021-04" db="EMBL/GenBank/DDBJ databases">
        <title>Ouciella asimina sp. nov., isolated from the surface seawater in the hydrothermal field of Okinawa Trough.</title>
        <authorList>
            <person name="Shuang W."/>
        </authorList>
    </citation>
    <scope>NUCLEOTIDE SEQUENCE</scope>
    <source>
        <strain evidence="2">LXI357</strain>
    </source>
</reference>
<dbReference type="NCBIfam" id="TIGR01709">
    <property type="entry name" value="typeII_sec_gspL"/>
    <property type="match status" value="1"/>
</dbReference>
<organism evidence="2 3">
    <name type="scientific">Stakelama marina</name>
    <dbReference type="NCBI Taxonomy" id="2826939"/>
    <lineage>
        <taxon>Bacteria</taxon>
        <taxon>Pseudomonadati</taxon>
        <taxon>Pseudomonadota</taxon>
        <taxon>Alphaproteobacteria</taxon>
        <taxon>Sphingomonadales</taxon>
        <taxon>Sphingomonadaceae</taxon>
        <taxon>Stakelama</taxon>
    </lineage>
</organism>
<dbReference type="SUPFAM" id="SSF53067">
    <property type="entry name" value="Actin-like ATPase domain"/>
    <property type="match status" value="1"/>
</dbReference>
<comment type="caution">
    <text evidence="2">The sequence shown here is derived from an EMBL/GenBank/DDBJ whole genome shotgun (WGS) entry which is preliminary data.</text>
</comment>
<dbReference type="GO" id="GO:0015627">
    <property type="term" value="C:type II protein secretion system complex"/>
    <property type="evidence" value="ECO:0007669"/>
    <property type="project" value="InterPro"/>
</dbReference>
<dbReference type="Pfam" id="PF05134">
    <property type="entry name" value="T2SSL"/>
    <property type="match status" value="1"/>
</dbReference>
<protein>
    <submittedName>
        <fullName evidence="2">General secretion pathway protein GspL</fullName>
    </submittedName>
</protein>
<dbReference type="RefSeq" id="WP_284052318.1">
    <property type="nucleotide sequence ID" value="NZ_JAGRQC010000001.1"/>
</dbReference>
<evidence type="ECO:0000313" key="3">
    <source>
        <dbReference type="Proteomes" id="UP000676996"/>
    </source>
</evidence>
<evidence type="ECO:0000259" key="1">
    <source>
        <dbReference type="Pfam" id="PF05134"/>
    </source>
</evidence>
<dbReference type="InterPro" id="IPR043129">
    <property type="entry name" value="ATPase_NBD"/>
</dbReference>
<dbReference type="PIRSF" id="PIRSF015761">
    <property type="entry name" value="Protein_L"/>
    <property type="match status" value="1"/>
</dbReference>
<keyword evidence="3" id="KW-1185">Reference proteome</keyword>
<sequence>MNEDYSSDAAGARPSGIWTVAGDRLIIVDGDAPATILVPSESVRLLAVDLPIRSRAKRLQALPFAIEDQIAERPESVHLALGSEISSNRYLVGVVAHAQMERWTEMAEEAGLGHAAMVPDALALPVPPEGHWAVDLGETRATVRAADGTGFALAAPMLRAAWERAGQPPCLAYGDPLPEDMAAPEIAPPGQSRAERLARPALDLRQAGYARQRMASSAGWGRRLAWIIGIGAVAHTVIASADTLMLRSIADRRENDTRALVQAMAPGASLPAEGGISGPVADLIPPPSGQRIFLPLVTRVSGALAPMASVIDVRTMHFEGNQLVLDLDTTDSGVPSRIDAALRSAAIPATVTQGPDGAVRITASAA</sequence>